<gene>
    <name evidence="2" type="ordered locus">SCO2939</name>
    <name evidence="2" type="ORF">SCE56.03c</name>
</gene>
<evidence type="ECO:0000256" key="1">
    <source>
        <dbReference type="SAM" id="MobiDB-lite"/>
    </source>
</evidence>
<evidence type="ECO:0008006" key="4">
    <source>
        <dbReference type="Google" id="ProtNLM"/>
    </source>
</evidence>
<dbReference type="InterPro" id="IPR025851">
    <property type="entry name" value="SUKH-4"/>
</dbReference>
<protein>
    <recommendedName>
        <fullName evidence="4">SUKH-4 immunity protein of toxin-antitoxin system</fullName>
    </recommendedName>
</protein>
<feature type="region of interest" description="Disordered" evidence="1">
    <location>
        <begin position="63"/>
        <end position="83"/>
    </location>
</feature>
<accession>Q9L1R9</accession>
<feature type="compositionally biased region" description="Basic and acidic residues" evidence="1">
    <location>
        <begin position="63"/>
        <end position="72"/>
    </location>
</feature>
<evidence type="ECO:0000313" key="2">
    <source>
        <dbReference type="EMBL" id="CAB72222.1"/>
    </source>
</evidence>
<dbReference type="EMBL" id="AL939114">
    <property type="protein sequence ID" value="CAB72222.1"/>
    <property type="molecule type" value="Genomic_DNA"/>
</dbReference>
<feature type="region of interest" description="Disordered" evidence="1">
    <location>
        <begin position="1"/>
        <end position="29"/>
    </location>
</feature>
<dbReference type="OrthoDB" id="4323058at2"/>
<dbReference type="Pfam" id="PF14435">
    <property type="entry name" value="SUKH-4"/>
    <property type="match status" value="1"/>
</dbReference>
<keyword evidence="3" id="KW-1185">Reference proteome</keyword>
<dbReference type="InParanoid" id="Q9L1R9"/>
<dbReference type="STRING" id="100226.gene:17760550"/>
<evidence type="ECO:0000313" key="3">
    <source>
        <dbReference type="Proteomes" id="UP000001973"/>
    </source>
</evidence>
<proteinExistence type="predicted"/>
<reference evidence="2 3" key="1">
    <citation type="journal article" date="1996" name="Mol. Microbiol.">
        <title>A set of ordered cosmids and a detailed genetic and physical map for the 8 Mb Streptomyces coelicolor A3(2) chromosome.</title>
        <authorList>
            <person name="Redenbach M."/>
            <person name="Kieser H.M."/>
            <person name="Denapaite D."/>
            <person name="Eichner A."/>
            <person name="Cullum J."/>
            <person name="Kinashi H."/>
            <person name="Hopwood D.A."/>
        </authorList>
    </citation>
    <scope>NUCLEOTIDE SEQUENCE [LARGE SCALE GENOMIC DNA]</scope>
    <source>
        <strain evidence="3">ATCC BAA-471 / A3(2) / M145</strain>
    </source>
</reference>
<dbReference type="PaxDb" id="100226-SCO2939"/>
<dbReference type="KEGG" id="sco:SCO2939"/>
<sequence>MVARSLRRSANGSRRHADGHTFSGETMHAVTGGTTITRGAAADVRTAVPSLVTRVRLATTVEDPARTRDAARRPQASGERPSLWNTSTLMSCLLLAVSHRAEPGTSRDLPPRFLDREFGRHRVTRFEDIDFPRTLTHEPTRRFLRETGLPEDARPFRLDADDLPLPTLAEYCEEHPDQPVPPGADHLVRLGRLADGAHVAVDGTTGAVLTWRTPDGTLHPLVSDVSALALTLWALRRAGRLETSAGGGPDYREAAAGRAL</sequence>
<reference evidence="2 3" key="2">
    <citation type="journal article" date="2002" name="Nature">
        <title>Complete genome sequence of the model actinomycete Streptomyces coelicolor A3(2).</title>
        <authorList>
            <person name="Bentley S.D."/>
            <person name="Chater K.F."/>
            <person name="Cerdeno-Tarraga A.M."/>
            <person name="Challis G.L."/>
            <person name="Thomson N.R."/>
            <person name="James K.D."/>
            <person name="Harris D.E."/>
            <person name="Quail M.A."/>
            <person name="Kieser H."/>
            <person name="Harper D."/>
            <person name="Bateman A."/>
            <person name="Brown S."/>
            <person name="Chandra G."/>
            <person name="Chen C.W."/>
            <person name="Collins M."/>
            <person name="Cronin A."/>
            <person name="Fraser A."/>
            <person name="Goble A."/>
            <person name="Hidalgo J."/>
            <person name="Hornsby T."/>
            <person name="Howarth S."/>
            <person name="Huang C.H."/>
            <person name="Kieser T."/>
            <person name="Larke L."/>
            <person name="Murphy L."/>
            <person name="Oliver K."/>
            <person name="O'Neil S."/>
            <person name="Rabbinowitsch E."/>
            <person name="Rajandream M.A."/>
            <person name="Rutherford K."/>
            <person name="Rutter S."/>
            <person name="Seeger K."/>
            <person name="Saunders D."/>
            <person name="Sharp S."/>
            <person name="Squares R."/>
            <person name="Squares S."/>
            <person name="Taylor K."/>
            <person name="Warren T."/>
            <person name="Wietzorrek A."/>
            <person name="Woodward J."/>
            <person name="Barrell B.G."/>
            <person name="Parkhill J."/>
            <person name="Hopwood D.A."/>
        </authorList>
    </citation>
    <scope>NUCLEOTIDE SEQUENCE [LARGE SCALE GENOMIC DNA]</scope>
    <source>
        <strain evidence="3">ATCC BAA-471 / A3(2) / M145</strain>
    </source>
</reference>
<organism evidence="2 3">
    <name type="scientific">Streptomyces coelicolor (strain ATCC BAA-471 / A3(2) / M145)</name>
    <dbReference type="NCBI Taxonomy" id="100226"/>
    <lineage>
        <taxon>Bacteria</taxon>
        <taxon>Bacillati</taxon>
        <taxon>Actinomycetota</taxon>
        <taxon>Actinomycetes</taxon>
        <taxon>Kitasatosporales</taxon>
        <taxon>Streptomycetaceae</taxon>
        <taxon>Streptomyces</taxon>
        <taxon>Streptomyces albidoflavus group</taxon>
    </lineage>
</organism>
<name>Q9L1R9_STRCO</name>
<dbReference type="eggNOG" id="ENOG5034CE0">
    <property type="taxonomic scope" value="Bacteria"/>
</dbReference>
<dbReference type="HOGENOM" id="CLU_1069241_0_0_11"/>
<dbReference type="AlphaFoldDB" id="Q9L1R9"/>
<dbReference type="PATRIC" id="fig|100226.15.peg.2997"/>
<dbReference type="EMBL" id="AL645882">
    <property type="protein sequence ID" value="CAB72222.1"/>
    <property type="molecule type" value="Genomic_DNA"/>
</dbReference>
<dbReference type="Proteomes" id="UP000001973">
    <property type="component" value="Chromosome"/>
</dbReference>